<evidence type="ECO:0000313" key="3">
    <source>
        <dbReference type="Proteomes" id="UP001303222"/>
    </source>
</evidence>
<organism evidence="2 3">
    <name type="scientific">Pseudoneurospora amorphoporcata</name>
    <dbReference type="NCBI Taxonomy" id="241081"/>
    <lineage>
        <taxon>Eukaryota</taxon>
        <taxon>Fungi</taxon>
        <taxon>Dikarya</taxon>
        <taxon>Ascomycota</taxon>
        <taxon>Pezizomycotina</taxon>
        <taxon>Sordariomycetes</taxon>
        <taxon>Sordariomycetidae</taxon>
        <taxon>Sordariales</taxon>
        <taxon>Sordariaceae</taxon>
        <taxon>Pseudoneurospora</taxon>
    </lineage>
</organism>
<proteinExistence type="predicted"/>
<protein>
    <submittedName>
        <fullName evidence="2">Uncharacterized protein</fullName>
    </submittedName>
</protein>
<sequence>MKLVVLMMAVVMAMAMSCFLWPRGNKRDYTCKVMFQPILGFCYCTTEGVIWMITYGRLAAWLDNWRRERTVNMIFGYST</sequence>
<dbReference type="Proteomes" id="UP001303222">
    <property type="component" value="Unassembled WGS sequence"/>
</dbReference>
<accession>A0AAN6SDK1</accession>
<feature type="chain" id="PRO_5042810127" evidence="1">
    <location>
        <begin position="16"/>
        <end position="79"/>
    </location>
</feature>
<keyword evidence="1" id="KW-0732">Signal</keyword>
<dbReference type="EMBL" id="MU859222">
    <property type="protein sequence ID" value="KAK3949248.1"/>
    <property type="molecule type" value="Genomic_DNA"/>
</dbReference>
<evidence type="ECO:0000313" key="2">
    <source>
        <dbReference type="EMBL" id="KAK3949248.1"/>
    </source>
</evidence>
<keyword evidence="3" id="KW-1185">Reference proteome</keyword>
<feature type="signal peptide" evidence="1">
    <location>
        <begin position="1"/>
        <end position="15"/>
    </location>
</feature>
<reference evidence="2" key="1">
    <citation type="journal article" date="2023" name="Mol. Phylogenet. Evol.">
        <title>Genome-scale phylogeny and comparative genomics of the fungal order Sordariales.</title>
        <authorList>
            <person name="Hensen N."/>
            <person name="Bonometti L."/>
            <person name="Westerberg I."/>
            <person name="Brannstrom I.O."/>
            <person name="Guillou S."/>
            <person name="Cros-Aarteil S."/>
            <person name="Calhoun S."/>
            <person name="Haridas S."/>
            <person name="Kuo A."/>
            <person name="Mondo S."/>
            <person name="Pangilinan J."/>
            <person name="Riley R."/>
            <person name="LaButti K."/>
            <person name="Andreopoulos B."/>
            <person name="Lipzen A."/>
            <person name="Chen C."/>
            <person name="Yan M."/>
            <person name="Daum C."/>
            <person name="Ng V."/>
            <person name="Clum A."/>
            <person name="Steindorff A."/>
            <person name="Ohm R.A."/>
            <person name="Martin F."/>
            <person name="Silar P."/>
            <person name="Natvig D.O."/>
            <person name="Lalanne C."/>
            <person name="Gautier V."/>
            <person name="Ament-Velasquez S.L."/>
            <person name="Kruys A."/>
            <person name="Hutchinson M.I."/>
            <person name="Powell A.J."/>
            <person name="Barry K."/>
            <person name="Miller A.N."/>
            <person name="Grigoriev I.V."/>
            <person name="Debuchy R."/>
            <person name="Gladieux P."/>
            <person name="Hiltunen Thoren M."/>
            <person name="Johannesson H."/>
        </authorList>
    </citation>
    <scope>NUCLEOTIDE SEQUENCE</scope>
    <source>
        <strain evidence="2">CBS 626.80</strain>
    </source>
</reference>
<comment type="caution">
    <text evidence="2">The sequence shown here is derived from an EMBL/GenBank/DDBJ whole genome shotgun (WGS) entry which is preliminary data.</text>
</comment>
<reference evidence="2" key="2">
    <citation type="submission" date="2023-06" db="EMBL/GenBank/DDBJ databases">
        <authorList>
            <consortium name="Lawrence Berkeley National Laboratory"/>
            <person name="Mondo S.J."/>
            <person name="Hensen N."/>
            <person name="Bonometti L."/>
            <person name="Westerberg I."/>
            <person name="Brannstrom I.O."/>
            <person name="Guillou S."/>
            <person name="Cros-Aarteil S."/>
            <person name="Calhoun S."/>
            <person name="Haridas S."/>
            <person name="Kuo A."/>
            <person name="Pangilinan J."/>
            <person name="Riley R."/>
            <person name="Labutti K."/>
            <person name="Andreopoulos B."/>
            <person name="Lipzen A."/>
            <person name="Chen C."/>
            <person name="Yanf M."/>
            <person name="Daum C."/>
            <person name="Ng V."/>
            <person name="Clum A."/>
            <person name="Steindorff A."/>
            <person name="Ohm R."/>
            <person name="Martin F."/>
            <person name="Silar P."/>
            <person name="Natvig D."/>
            <person name="Lalanne C."/>
            <person name="Gautier V."/>
            <person name="Ament-Velasquez S.L."/>
            <person name="Kruys A."/>
            <person name="Hutchinson M.I."/>
            <person name="Powell A.J."/>
            <person name="Barry K."/>
            <person name="Miller A.N."/>
            <person name="Grigoriev I.V."/>
            <person name="Debuchy R."/>
            <person name="Gladieux P."/>
            <person name="Thoren M.H."/>
            <person name="Johannesson H."/>
        </authorList>
    </citation>
    <scope>NUCLEOTIDE SEQUENCE</scope>
    <source>
        <strain evidence="2">CBS 626.80</strain>
    </source>
</reference>
<evidence type="ECO:0000256" key="1">
    <source>
        <dbReference type="SAM" id="SignalP"/>
    </source>
</evidence>
<name>A0AAN6SDK1_9PEZI</name>
<dbReference type="PROSITE" id="PS51257">
    <property type="entry name" value="PROKAR_LIPOPROTEIN"/>
    <property type="match status" value="1"/>
</dbReference>
<dbReference type="AlphaFoldDB" id="A0AAN6SDK1"/>
<gene>
    <name evidence="2" type="ORF">QBC32DRAFT_349603</name>
</gene>